<dbReference type="OrthoDB" id="9802350at2"/>
<reference evidence="2 3" key="2">
    <citation type="journal article" date="2021" name="Int. J. Food Microbiol.">
        <title>Safety demonstration of a microbial species for use in the food chain: Weissella confusa.</title>
        <authorList>
            <person name="Bourdichon F."/>
            <person name="Patrone V."/>
            <person name="Fontana A."/>
            <person name="Milani G."/>
            <person name="Morelli L."/>
        </authorList>
    </citation>
    <scope>NUCLEOTIDE SEQUENCE [LARGE SCALE GENOMIC DNA]</scope>
    <source>
        <strain evidence="1">CCUG 30943</strain>
        <strain evidence="2 3">CCUG 43002</strain>
    </source>
</reference>
<dbReference type="InterPro" id="IPR011951">
    <property type="entry name" value="HAD-SF_hydro_IA_YjjG/PynA"/>
</dbReference>
<dbReference type="NCBIfam" id="TIGR01549">
    <property type="entry name" value="HAD-SF-IA-v1"/>
    <property type="match status" value="1"/>
</dbReference>
<dbReference type="RefSeq" id="WP_003609328.1">
    <property type="nucleotide sequence ID" value="NZ_ALXH01000026.1"/>
</dbReference>
<dbReference type="SUPFAM" id="SSF56784">
    <property type="entry name" value="HAD-like"/>
    <property type="match status" value="1"/>
</dbReference>
<evidence type="ECO:0000313" key="2">
    <source>
        <dbReference type="EMBL" id="MBJ7639155.1"/>
    </source>
</evidence>
<gene>
    <name evidence="2" type="ORF">HAU20_07145</name>
    <name evidence="1" type="ORF">HAU43_02125</name>
</gene>
<dbReference type="EMBL" id="JAAOCX010000002">
    <property type="protein sequence ID" value="MBJ7631903.1"/>
    <property type="molecule type" value="Genomic_DNA"/>
</dbReference>
<dbReference type="EMBL" id="JAAOCP010000007">
    <property type="protein sequence ID" value="MBJ7639155.1"/>
    <property type="molecule type" value="Genomic_DNA"/>
</dbReference>
<dbReference type="PANTHER" id="PTHR47478">
    <property type="match status" value="1"/>
</dbReference>
<dbReference type="InterPro" id="IPR052550">
    <property type="entry name" value="Pyrimidine_5'-ntase_YjjG"/>
</dbReference>
<reference evidence="2" key="1">
    <citation type="submission" date="2020-02" db="EMBL/GenBank/DDBJ databases">
        <authorList>
            <person name="Fontana A."/>
            <person name="Patrone V."/>
            <person name="Morelli L."/>
        </authorList>
    </citation>
    <scope>NUCLEOTIDE SEQUENCE</scope>
    <source>
        <strain evidence="1">CCUG 30943</strain>
        <strain evidence="2">CCUG 43002</strain>
    </source>
</reference>
<dbReference type="GO" id="GO:0008253">
    <property type="term" value="F:5'-nucleotidase activity"/>
    <property type="evidence" value="ECO:0007669"/>
    <property type="project" value="InterPro"/>
</dbReference>
<dbReference type="AlphaFoldDB" id="A0A0R2F2W1"/>
<keyword evidence="3" id="KW-1185">Reference proteome</keyword>
<accession>A0A0R2F2W1</accession>
<dbReference type="GeneID" id="57978865"/>
<dbReference type="InterPro" id="IPR006439">
    <property type="entry name" value="HAD-SF_hydro_IA"/>
</dbReference>
<protein>
    <submittedName>
        <fullName evidence="2">Noncanonical pyrimidine nucleotidase, YjjG family</fullName>
    </submittedName>
</protein>
<dbReference type="Gene3D" id="1.10.150.240">
    <property type="entry name" value="Putative phosphatase, domain 2"/>
    <property type="match status" value="1"/>
</dbReference>
<dbReference type="InterPro" id="IPR023198">
    <property type="entry name" value="PGP-like_dom2"/>
</dbReference>
<dbReference type="PANTHER" id="PTHR47478:SF1">
    <property type="entry name" value="PYRIMIDINE 5'-NUCLEOTIDASE YJJG"/>
    <property type="match status" value="1"/>
</dbReference>
<dbReference type="Proteomes" id="UP000808038">
    <property type="component" value="Unassembled WGS sequence"/>
</dbReference>
<evidence type="ECO:0000313" key="3">
    <source>
        <dbReference type="Proteomes" id="UP000728106"/>
    </source>
</evidence>
<dbReference type="InterPro" id="IPR036412">
    <property type="entry name" value="HAD-like_sf"/>
</dbReference>
<dbReference type="SFLD" id="SFLDS00003">
    <property type="entry name" value="Haloacid_Dehalogenase"/>
    <property type="match status" value="1"/>
</dbReference>
<dbReference type="NCBIfam" id="TIGR02254">
    <property type="entry name" value="YjjG_YfnB"/>
    <property type="match status" value="1"/>
</dbReference>
<dbReference type="Pfam" id="PF00702">
    <property type="entry name" value="Hydrolase"/>
    <property type="match status" value="1"/>
</dbReference>
<dbReference type="InterPro" id="IPR023214">
    <property type="entry name" value="HAD_sf"/>
</dbReference>
<dbReference type="Proteomes" id="UP000728106">
    <property type="component" value="Unassembled WGS sequence"/>
</dbReference>
<dbReference type="Gene3D" id="3.40.50.1000">
    <property type="entry name" value="HAD superfamily/HAD-like"/>
    <property type="match status" value="1"/>
</dbReference>
<sequence length="229" mass="26518">MYKHLIFDLDDTLLDFRKGEQVGLMNIFRDHGLENQVDEAFATYQTINRGLWAAYERGEINKDQIHNTRFGKLFESFDRAVDGIALEKEYRQYLNQNYFVLDGAEDLLKNLVNQGYKLIAGTNGEQRTQELRLEHTGFGRYFDDVFISDAIGHAKPSTEFFDAIFGHRQDMDREESIMIGDGLASDIQGGNRYNLDTLWVNLHQQVNETPYQATYEVNELPTIMQIVSK</sequence>
<organism evidence="2 3">
    <name type="scientific">Weissella confusa</name>
    <name type="common">Lactobacillus confusus</name>
    <dbReference type="NCBI Taxonomy" id="1583"/>
    <lineage>
        <taxon>Bacteria</taxon>
        <taxon>Bacillati</taxon>
        <taxon>Bacillota</taxon>
        <taxon>Bacilli</taxon>
        <taxon>Lactobacillales</taxon>
        <taxon>Lactobacillaceae</taxon>
        <taxon>Weissella</taxon>
    </lineage>
</organism>
<name>A0A0R2F2W1_WEICO</name>
<proteinExistence type="predicted"/>
<evidence type="ECO:0000313" key="1">
    <source>
        <dbReference type="EMBL" id="MBJ7631903.1"/>
    </source>
</evidence>
<dbReference type="SFLD" id="SFLDG01129">
    <property type="entry name" value="C1.5:_HAD__Beta-PGM__Phosphata"/>
    <property type="match status" value="1"/>
</dbReference>
<comment type="caution">
    <text evidence="2">The sequence shown here is derived from an EMBL/GenBank/DDBJ whole genome shotgun (WGS) entry which is preliminary data.</text>
</comment>